<dbReference type="Proteomes" id="UP001303473">
    <property type="component" value="Unassembled WGS sequence"/>
</dbReference>
<reference evidence="2" key="1">
    <citation type="journal article" date="2023" name="Mol. Phylogenet. Evol.">
        <title>Genome-scale phylogeny and comparative genomics of the fungal order Sordariales.</title>
        <authorList>
            <person name="Hensen N."/>
            <person name="Bonometti L."/>
            <person name="Westerberg I."/>
            <person name="Brannstrom I.O."/>
            <person name="Guillou S."/>
            <person name="Cros-Aarteil S."/>
            <person name="Calhoun S."/>
            <person name="Haridas S."/>
            <person name="Kuo A."/>
            <person name="Mondo S."/>
            <person name="Pangilinan J."/>
            <person name="Riley R."/>
            <person name="LaButti K."/>
            <person name="Andreopoulos B."/>
            <person name="Lipzen A."/>
            <person name="Chen C."/>
            <person name="Yan M."/>
            <person name="Daum C."/>
            <person name="Ng V."/>
            <person name="Clum A."/>
            <person name="Steindorff A."/>
            <person name="Ohm R.A."/>
            <person name="Martin F."/>
            <person name="Silar P."/>
            <person name="Natvig D.O."/>
            <person name="Lalanne C."/>
            <person name="Gautier V."/>
            <person name="Ament-Velasquez S.L."/>
            <person name="Kruys A."/>
            <person name="Hutchinson M.I."/>
            <person name="Powell A.J."/>
            <person name="Barry K."/>
            <person name="Miller A.N."/>
            <person name="Grigoriev I.V."/>
            <person name="Debuchy R."/>
            <person name="Gladieux P."/>
            <person name="Hiltunen Thoren M."/>
            <person name="Johannesson H."/>
        </authorList>
    </citation>
    <scope>NUCLEOTIDE SEQUENCE [LARGE SCALE GENOMIC DNA]</scope>
    <source>
        <strain evidence="2">CBS 340.73</strain>
    </source>
</reference>
<name>A0AAN6S205_9PEZI</name>
<sequence>MLLSQSADFFNIITSVLQISLCPRSSSGHFLSRVHTLQMRFCNTYDRHTQYYTCTYIHTYTSPYSSPSSRYAQRPIRQPSISGYETPPAASWPPQTSFRRFPIHMGALPVRNAWSRSIPRLSYTKWSTMYVAMLDWLTLTRYCIRTMPCNIYYVNGVVKSPQCHAVAFLYRAPNVSCALLIEFVSDCPLPYYILFFFLGPLADSRILLLFTAGNGFPSRADNSLFVFWFG</sequence>
<keyword evidence="2" id="KW-1185">Reference proteome</keyword>
<gene>
    <name evidence="1" type="ORF">QBC46DRAFT_20960</name>
</gene>
<proteinExistence type="predicted"/>
<organism evidence="1 2">
    <name type="scientific">Diplogelasinospora grovesii</name>
    <dbReference type="NCBI Taxonomy" id="303347"/>
    <lineage>
        <taxon>Eukaryota</taxon>
        <taxon>Fungi</taxon>
        <taxon>Dikarya</taxon>
        <taxon>Ascomycota</taxon>
        <taxon>Pezizomycotina</taxon>
        <taxon>Sordariomycetes</taxon>
        <taxon>Sordariomycetidae</taxon>
        <taxon>Sordariales</taxon>
        <taxon>Diplogelasinosporaceae</taxon>
        <taxon>Diplogelasinospora</taxon>
    </lineage>
</organism>
<comment type="caution">
    <text evidence="1">The sequence shown here is derived from an EMBL/GenBank/DDBJ whole genome shotgun (WGS) entry which is preliminary data.</text>
</comment>
<dbReference type="EMBL" id="MU853869">
    <property type="protein sequence ID" value="KAK3936906.1"/>
    <property type="molecule type" value="Genomic_DNA"/>
</dbReference>
<evidence type="ECO:0000313" key="2">
    <source>
        <dbReference type="Proteomes" id="UP001303473"/>
    </source>
</evidence>
<evidence type="ECO:0000313" key="1">
    <source>
        <dbReference type="EMBL" id="KAK3936906.1"/>
    </source>
</evidence>
<dbReference type="AlphaFoldDB" id="A0AAN6S205"/>
<protein>
    <submittedName>
        <fullName evidence="1">Uncharacterized protein</fullName>
    </submittedName>
</protein>
<accession>A0AAN6S205</accession>